<comment type="caution">
    <text evidence="3">The sequence shown here is derived from an EMBL/GenBank/DDBJ whole genome shotgun (WGS) entry which is preliminary data.</text>
</comment>
<sequence>MKPNLAIDQGARFLPYKTTTAINLATYLAAAGRRVLLVDMDPQANASSGIGVLNNKRAHTIYDLLVQENEEISIFDVIVPTSRRELVVAPCTVDLAAAEIELVGAIAREHRLQQILAPIRERCDYVIIDCPPSLGLLTINALVASDGIIIPIQCEYLALEGLSQLLNTVNIVKAKLNPSLYVVGVVMTMFDSRTRLAGDIVREVQNHFPKEIFQTIINRNVRLSEAPSYGQSILDYDPSSPGGLAYRALAEEVIARG</sequence>
<evidence type="ECO:0000313" key="3">
    <source>
        <dbReference type="EMBL" id="GCF10437.1"/>
    </source>
</evidence>
<proteinExistence type="inferred from homology"/>
<dbReference type="PIRSF" id="PIRSF009320">
    <property type="entry name" value="Nuc_binding_HP_1000"/>
    <property type="match status" value="1"/>
</dbReference>
<protein>
    <submittedName>
        <fullName evidence="3">Sporulation initiation inhibitor Soj</fullName>
    </submittedName>
</protein>
<gene>
    <name evidence="3" type="ORF">KDI_40010</name>
</gene>
<dbReference type="PANTHER" id="PTHR13696">
    <property type="entry name" value="P-LOOP CONTAINING NUCLEOSIDE TRIPHOSPHATE HYDROLASE"/>
    <property type="match status" value="1"/>
</dbReference>
<evidence type="ECO:0000313" key="4">
    <source>
        <dbReference type="Proteomes" id="UP000322530"/>
    </source>
</evidence>
<dbReference type="InterPro" id="IPR025669">
    <property type="entry name" value="AAA_dom"/>
</dbReference>
<dbReference type="InterPro" id="IPR050678">
    <property type="entry name" value="DNA_Partitioning_ATPase"/>
</dbReference>
<dbReference type="PANTHER" id="PTHR13696:SF52">
    <property type="entry name" value="PARA FAMILY PROTEIN CT_582"/>
    <property type="match status" value="1"/>
</dbReference>
<dbReference type="FunFam" id="3.40.50.300:FF:000285">
    <property type="entry name" value="Sporulation initiation inhibitor Soj"/>
    <property type="match status" value="1"/>
</dbReference>
<dbReference type="Proteomes" id="UP000322530">
    <property type="component" value="Unassembled WGS sequence"/>
</dbReference>
<dbReference type="Pfam" id="PF13614">
    <property type="entry name" value="AAA_31"/>
    <property type="match status" value="1"/>
</dbReference>
<dbReference type="InterPro" id="IPR027417">
    <property type="entry name" value="P-loop_NTPase"/>
</dbReference>
<dbReference type="AlphaFoldDB" id="A0A5A5TGE7"/>
<name>A0A5A5TGE7_9CHLR</name>
<reference evidence="3 4" key="1">
    <citation type="submission" date="2019-01" db="EMBL/GenBank/DDBJ databases">
        <title>Draft genome sequence of Dictyobacter sp. Uno17.</title>
        <authorList>
            <person name="Wang C.M."/>
            <person name="Zheng Y."/>
            <person name="Sakai Y."/>
            <person name="Abe K."/>
            <person name="Yokota A."/>
            <person name="Yabe S."/>
        </authorList>
    </citation>
    <scope>NUCLEOTIDE SEQUENCE [LARGE SCALE GENOMIC DNA]</scope>
    <source>
        <strain evidence="3 4">Uno17</strain>
    </source>
</reference>
<evidence type="ECO:0000259" key="2">
    <source>
        <dbReference type="Pfam" id="PF13614"/>
    </source>
</evidence>
<organism evidence="3 4">
    <name type="scientific">Dictyobacter arantiisoli</name>
    <dbReference type="NCBI Taxonomy" id="2014874"/>
    <lineage>
        <taxon>Bacteria</taxon>
        <taxon>Bacillati</taxon>
        <taxon>Chloroflexota</taxon>
        <taxon>Ktedonobacteria</taxon>
        <taxon>Ktedonobacterales</taxon>
        <taxon>Dictyobacteraceae</taxon>
        <taxon>Dictyobacter</taxon>
    </lineage>
</organism>
<dbReference type="Gene3D" id="3.40.50.300">
    <property type="entry name" value="P-loop containing nucleotide triphosphate hydrolases"/>
    <property type="match status" value="1"/>
</dbReference>
<dbReference type="RefSeq" id="WP_149403320.1">
    <property type="nucleotide sequence ID" value="NZ_BIXY01000070.1"/>
</dbReference>
<dbReference type="EMBL" id="BIXY01000070">
    <property type="protein sequence ID" value="GCF10437.1"/>
    <property type="molecule type" value="Genomic_DNA"/>
</dbReference>
<dbReference type="OrthoDB" id="9815116at2"/>
<comment type="similarity">
    <text evidence="1">Belongs to the ParA family.</text>
</comment>
<dbReference type="SUPFAM" id="SSF52540">
    <property type="entry name" value="P-loop containing nucleoside triphosphate hydrolases"/>
    <property type="match status" value="1"/>
</dbReference>
<keyword evidence="4" id="KW-1185">Reference proteome</keyword>
<evidence type="ECO:0000256" key="1">
    <source>
        <dbReference type="ARBA" id="ARBA00006976"/>
    </source>
</evidence>
<dbReference type="CDD" id="cd02042">
    <property type="entry name" value="ParAB_family"/>
    <property type="match status" value="1"/>
</dbReference>
<feature type="domain" description="AAA" evidence="2">
    <location>
        <begin position="17"/>
        <end position="180"/>
    </location>
</feature>
<accession>A0A5A5TGE7</accession>